<evidence type="ECO:0000313" key="2">
    <source>
        <dbReference type="Proteomes" id="UP000249829"/>
    </source>
</evidence>
<accession>A0A2V5HPC3</accession>
<organism evidence="1 2">
    <name type="scientific">Aspergillus violaceofuscus (strain CBS 115571)</name>
    <dbReference type="NCBI Taxonomy" id="1450538"/>
    <lineage>
        <taxon>Eukaryota</taxon>
        <taxon>Fungi</taxon>
        <taxon>Dikarya</taxon>
        <taxon>Ascomycota</taxon>
        <taxon>Pezizomycotina</taxon>
        <taxon>Eurotiomycetes</taxon>
        <taxon>Eurotiomycetidae</taxon>
        <taxon>Eurotiales</taxon>
        <taxon>Aspergillaceae</taxon>
        <taxon>Aspergillus</taxon>
    </lineage>
</organism>
<evidence type="ECO:0000313" key="1">
    <source>
        <dbReference type="EMBL" id="PYI23944.1"/>
    </source>
</evidence>
<reference evidence="1 2" key="1">
    <citation type="submission" date="2018-02" db="EMBL/GenBank/DDBJ databases">
        <title>The genomes of Aspergillus section Nigri reveals drivers in fungal speciation.</title>
        <authorList>
            <consortium name="DOE Joint Genome Institute"/>
            <person name="Vesth T.C."/>
            <person name="Nybo J."/>
            <person name="Theobald S."/>
            <person name="Brandl J."/>
            <person name="Frisvad J.C."/>
            <person name="Nielsen K.F."/>
            <person name="Lyhne E.K."/>
            <person name="Kogle M.E."/>
            <person name="Kuo A."/>
            <person name="Riley R."/>
            <person name="Clum A."/>
            <person name="Nolan M."/>
            <person name="Lipzen A."/>
            <person name="Salamov A."/>
            <person name="Henrissat B."/>
            <person name="Wiebenga A."/>
            <person name="De vries R.P."/>
            <person name="Grigoriev I.V."/>
            <person name="Mortensen U.H."/>
            <person name="Andersen M.R."/>
            <person name="Baker S.E."/>
        </authorList>
    </citation>
    <scope>NUCLEOTIDE SEQUENCE [LARGE SCALE GENOMIC DNA]</scope>
    <source>
        <strain evidence="1 2">CBS 115571</strain>
    </source>
</reference>
<dbReference type="EMBL" id="KZ825103">
    <property type="protein sequence ID" value="PYI23944.1"/>
    <property type="molecule type" value="Genomic_DNA"/>
</dbReference>
<name>A0A2V5HPC3_ASPV1</name>
<dbReference type="STRING" id="1450538.A0A2V5HPC3"/>
<sequence length="66" mass="7084">MAVIYNNLEVMIISYMGKSAQAIEACFDGERLVLGCTDLYSIRHQSATALKDLGGLYLGTPIGDTA</sequence>
<dbReference type="Proteomes" id="UP000249829">
    <property type="component" value="Unassembled WGS sequence"/>
</dbReference>
<gene>
    <name evidence="1" type="ORF">BO99DRAFT_428216</name>
</gene>
<protein>
    <submittedName>
        <fullName evidence="1">Uncharacterized protein</fullName>
    </submittedName>
</protein>
<proteinExistence type="predicted"/>
<keyword evidence="2" id="KW-1185">Reference proteome</keyword>
<dbReference type="AlphaFoldDB" id="A0A2V5HPC3"/>